<evidence type="ECO:0000313" key="3">
    <source>
        <dbReference type="Proteomes" id="UP000238801"/>
    </source>
</evidence>
<organism evidence="2 3">
    <name type="scientific">Hasllibacter halocynthiae</name>
    <dbReference type="NCBI Taxonomy" id="595589"/>
    <lineage>
        <taxon>Bacteria</taxon>
        <taxon>Pseudomonadati</taxon>
        <taxon>Pseudomonadota</taxon>
        <taxon>Alphaproteobacteria</taxon>
        <taxon>Rhodobacterales</taxon>
        <taxon>Roseobacteraceae</taxon>
        <taxon>Hasllibacter</taxon>
    </lineage>
</organism>
<feature type="domain" description="YgjP-like metallopeptidase" evidence="1">
    <location>
        <begin position="32"/>
        <end position="220"/>
    </location>
</feature>
<proteinExistence type="predicted"/>
<dbReference type="AlphaFoldDB" id="A0A2T0X180"/>
<name>A0A2T0X180_9RHOB</name>
<dbReference type="EMBL" id="PVTT01000002">
    <property type="protein sequence ID" value="PRY92702.1"/>
    <property type="molecule type" value="Genomic_DNA"/>
</dbReference>
<reference evidence="2 3" key="1">
    <citation type="submission" date="2018-03" db="EMBL/GenBank/DDBJ databases">
        <title>Genomic Encyclopedia of Archaeal and Bacterial Type Strains, Phase II (KMG-II): from individual species to whole genera.</title>
        <authorList>
            <person name="Goeker M."/>
        </authorList>
    </citation>
    <scope>NUCLEOTIDE SEQUENCE [LARGE SCALE GENOMIC DNA]</scope>
    <source>
        <strain evidence="2 3">DSM 29318</strain>
    </source>
</reference>
<dbReference type="Proteomes" id="UP000238801">
    <property type="component" value="Unassembled WGS sequence"/>
</dbReference>
<dbReference type="CDD" id="cd07344">
    <property type="entry name" value="M48_yhfN_like"/>
    <property type="match status" value="1"/>
</dbReference>
<sequence length="232" mass="25608">MTRHSPRRAPKALILSGEPPVEVMLRVDARARRITLRIGADGRAAVTRPPWVPAEEAARFARSREGWLRERLDARPPRLRPGPGAALPVEGAPRAIVPGPRTALEGGRLLVAGDPAAAARAVLRQVARDRLTAECDRLAAVLGVSWGPLALRDTRSRWGSCTEGGRLMFSWRLAMAPPRLLRYVAAHEVAHLRRMDHSPAFWRLVEGLHPLWREDRAALHALGPALHAWDFG</sequence>
<gene>
    <name evidence="2" type="ORF">BCF33_1555</name>
</gene>
<keyword evidence="3" id="KW-1185">Reference proteome</keyword>
<dbReference type="InterPro" id="IPR053136">
    <property type="entry name" value="UTP_pyrophosphatase-like"/>
</dbReference>
<dbReference type="RefSeq" id="WP_245883772.1">
    <property type="nucleotide sequence ID" value="NZ_PVTT01000002.1"/>
</dbReference>
<evidence type="ECO:0000313" key="2">
    <source>
        <dbReference type="EMBL" id="PRY92702.1"/>
    </source>
</evidence>
<comment type="caution">
    <text evidence="2">The sequence shown here is derived from an EMBL/GenBank/DDBJ whole genome shotgun (WGS) entry which is preliminary data.</text>
</comment>
<dbReference type="Pfam" id="PF01863">
    <property type="entry name" value="YgjP-like"/>
    <property type="match status" value="1"/>
</dbReference>
<protein>
    <recommendedName>
        <fullName evidence="1">YgjP-like metallopeptidase domain-containing protein</fullName>
    </recommendedName>
</protein>
<dbReference type="InterPro" id="IPR002725">
    <property type="entry name" value="YgjP-like_metallopeptidase"/>
</dbReference>
<evidence type="ECO:0000259" key="1">
    <source>
        <dbReference type="Pfam" id="PF01863"/>
    </source>
</evidence>
<accession>A0A2T0X180</accession>
<dbReference type="PANTHER" id="PTHR30399">
    <property type="entry name" value="UNCHARACTERIZED PROTEIN YGJP"/>
    <property type="match status" value="1"/>
</dbReference>
<dbReference type="Gene3D" id="3.30.2010.10">
    <property type="entry name" value="Metalloproteases ('zincins'), catalytic domain"/>
    <property type="match status" value="1"/>
</dbReference>
<dbReference type="PANTHER" id="PTHR30399:SF1">
    <property type="entry name" value="UTP PYROPHOSPHATASE"/>
    <property type="match status" value="1"/>
</dbReference>